<feature type="region of interest" description="Disordered" evidence="1">
    <location>
        <begin position="68"/>
        <end position="170"/>
    </location>
</feature>
<feature type="compositionally biased region" description="Polar residues" evidence="1">
    <location>
        <begin position="195"/>
        <end position="204"/>
    </location>
</feature>
<feature type="compositionally biased region" description="Low complexity" evidence="1">
    <location>
        <begin position="136"/>
        <end position="155"/>
    </location>
</feature>
<evidence type="ECO:0000256" key="1">
    <source>
        <dbReference type="SAM" id="MobiDB-lite"/>
    </source>
</evidence>
<reference evidence="3 4" key="1">
    <citation type="journal article" date="2024" name="IMA Fungus">
        <title>Apiospora arundinis, a panoply of carbohydrate-active enzymes and secondary metabolites.</title>
        <authorList>
            <person name="Sorensen T."/>
            <person name="Petersen C."/>
            <person name="Muurmann A.T."/>
            <person name="Christiansen J.V."/>
            <person name="Brundto M.L."/>
            <person name="Overgaard C.K."/>
            <person name="Boysen A.T."/>
            <person name="Wollenberg R.D."/>
            <person name="Larsen T.O."/>
            <person name="Sorensen J.L."/>
            <person name="Nielsen K.L."/>
            <person name="Sondergaard T.E."/>
        </authorList>
    </citation>
    <scope>NUCLEOTIDE SEQUENCE [LARGE SCALE GENOMIC DNA]</scope>
    <source>
        <strain evidence="3 4">AAU 773</strain>
    </source>
</reference>
<dbReference type="SMART" id="SM00353">
    <property type="entry name" value="HLH"/>
    <property type="match status" value="1"/>
</dbReference>
<dbReference type="EMBL" id="JAPCWZ010000007">
    <property type="protein sequence ID" value="KAK8856841.1"/>
    <property type="molecule type" value="Genomic_DNA"/>
</dbReference>
<organism evidence="3 4">
    <name type="scientific">Apiospora arundinis</name>
    <dbReference type="NCBI Taxonomy" id="335852"/>
    <lineage>
        <taxon>Eukaryota</taxon>
        <taxon>Fungi</taxon>
        <taxon>Dikarya</taxon>
        <taxon>Ascomycota</taxon>
        <taxon>Pezizomycotina</taxon>
        <taxon>Sordariomycetes</taxon>
        <taxon>Xylariomycetidae</taxon>
        <taxon>Amphisphaeriales</taxon>
        <taxon>Apiosporaceae</taxon>
        <taxon>Apiospora</taxon>
    </lineage>
</organism>
<feature type="domain" description="BHLH" evidence="2">
    <location>
        <begin position="159"/>
        <end position="249"/>
    </location>
</feature>
<feature type="region of interest" description="Disordered" evidence="1">
    <location>
        <begin position="187"/>
        <end position="234"/>
    </location>
</feature>
<accession>A0ABR2I3D0</accession>
<gene>
    <name evidence="3" type="ORF">PGQ11_012753</name>
</gene>
<dbReference type="PROSITE" id="PS50888">
    <property type="entry name" value="BHLH"/>
    <property type="match status" value="1"/>
</dbReference>
<name>A0ABR2I3D0_9PEZI</name>
<protein>
    <submittedName>
        <fullName evidence="3">Ankyrin repeat domain-containing protein</fullName>
    </submittedName>
</protein>
<evidence type="ECO:0000313" key="4">
    <source>
        <dbReference type="Proteomes" id="UP001390339"/>
    </source>
</evidence>
<evidence type="ECO:0000259" key="2">
    <source>
        <dbReference type="PROSITE" id="PS50888"/>
    </source>
</evidence>
<dbReference type="Pfam" id="PF00010">
    <property type="entry name" value="HLH"/>
    <property type="match status" value="1"/>
</dbReference>
<dbReference type="Proteomes" id="UP001390339">
    <property type="component" value="Unassembled WGS sequence"/>
</dbReference>
<evidence type="ECO:0000313" key="3">
    <source>
        <dbReference type="EMBL" id="KAK8856841.1"/>
    </source>
</evidence>
<proteinExistence type="predicted"/>
<dbReference type="Gene3D" id="4.10.280.10">
    <property type="entry name" value="Helix-loop-helix DNA-binding domain"/>
    <property type="match status" value="1"/>
</dbReference>
<dbReference type="InterPro" id="IPR011598">
    <property type="entry name" value="bHLH_dom"/>
</dbReference>
<feature type="compositionally biased region" description="Low complexity" evidence="1">
    <location>
        <begin position="212"/>
        <end position="231"/>
    </location>
</feature>
<keyword evidence="4" id="KW-1185">Reference proteome</keyword>
<dbReference type="SUPFAM" id="SSF47459">
    <property type="entry name" value="HLH, helix-loop-helix DNA-binding domain"/>
    <property type="match status" value="1"/>
</dbReference>
<comment type="caution">
    <text evidence="3">The sequence shown here is derived from an EMBL/GenBank/DDBJ whole genome shotgun (WGS) entry which is preliminary data.</text>
</comment>
<dbReference type="PANTHER" id="PTHR47336">
    <property type="entry name" value="TRANSCRIPTION FACTOR HMS1-RELATED"/>
    <property type="match status" value="1"/>
</dbReference>
<dbReference type="InterPro" id="IPR036638">
    <property type="entry name" value="HLH_DNA-bd_sf"/>
</dbReference>
<sequence>MHGGNGCYDCPQFPLPHLEFDAGGCATVNDPYSNSNTLEDYEFTNPFPFLDYEPSCSRDIAMDEFYTINTPREPSPSALLPDAATTVAPPPSLPTPQSQSAESPPPPPRLERSYTAPSGTTRRKRPNPSSTETNDAASPLPSSSSSFSQSGSPAAEGQKKERPHAAVEKRYRVSLNDKIEALRVCLESRKRPKRNSQQPLSPSSGDGGATGSGNTPAAGPTTTTTTTGPAARMSKAEVLSEAVEYVQQLEEENGIMLEQIAELVQRMQATQRALQLPSFAAGRNSF</sequence>
<dbReference type="CDD" id="cd11395">
    <property type="entry name" value="bHLHzip_SREBP_like"/>
    <property type="match status" value="1"/>
</dbReference>
<feature type="compositionally biased region" description="Basic and acidic residues" evidence="1">
    <location>
        <begin position="157"/>
        <end position="170"/>
    </location>
</feature>
<dbReference type="InterPro" id="IPR052099">
    <property type="entry name" value="Regulatory_TF_Diverse"/>
</dbReference>
<dbReference type="PANTHER" id="PTHR47336:SF2">
    <property type="entry name" value="TRANSCRIPTION FACTOR HMS1-RELATED"/>
    <property type="match status" value="1"/>
</dbReference>